<reference evidence="1 2" key="1">
    <citation type="journal article" date="2012" name="Genome Biol.">
        <title>Genome and low-iron response of an oceanic diatom adapted to chronic iron limitation.</title>
        <authorList>
            <person name="Lommer M."/>
            <person name="Specht M."/>
            <person name="Roy A.S."/>
            <person name="Kraemer L."/>
            <person name="Andreson R."/>
            <person name="Gutowska M.A."/>
            <person name="Wolf J."/>
            <person name="Bergner S.V."/>
            <person name="Schilhabel M.B."/>
            <person name="Klostermeier U.C."/>
            <person name="Beiko R.G."/>
            <person name="Rosenstiel P."/>
            <person name="Hippler M."/>
            <person name="Laroche J."/>
        </authorList>
    </citation>
    <scope>NUCLEOTIDE SEQUENCE [LARGE SCALE GENOMIC DNA]</scope>
    <source>
        <strain evidence="1 2">CCMP1005</strain>
    </source>
</reference>
<protein>
    <submittedName>
        <fullName evidence="1">Uncharacterized protein</fullName>
    </submittedName>
</protein>
<keyword evidence="2" id="KW-1185">Reference proteome</keyword>
<comment type="caution">
    <text evidence="1">The sequence shown here is derived from an EMBL/GenBank/DDBJ whole genome shotgun (WGS) entry which is preliminary data.</text>
</comment>
<dbReference type="EMBL" id="AGNL01049595">
    <property type="protein sequence ID" value="EJK44509.1"/>
    <property type="molecule type" value="Genomic_DNA"/>
</dbReference>
<accession>K0R0Z6</accession>
<evidence type="ECO:0000313" key="2">
    <source>
        <dbReference type="Proteomes" id="UP000266841"/>
    </source>
</evidence>
<evidence type="ECO:0000313" key="1">
    <source>
        <dbReference type="EMBL" id="EJK44509.1"/>
    </source>
</evidence>
<proteinExistence type="predicted"/>
<gene>
    <name evidence="1" type="ORF">THAOC_36942</name>
</gene>
<name>K0R0Z6_THAOC</name>
<dbReference type="Proteomes" id="UP000266841">
    <property type="component" value="Unassembled WGS sequence"/>
</dbReference>
<organism evidence="1 2">
    <name type="scientific">Thalassiosira oceanica</name>
    <name type="common">Marine diatom</name>
    <dbReference type="NCBI Taxonomy" id="159749"/>
    <lineage>
        <taxon>Eukaryota</taxon>
        <taxon>Sar</taxon>
        <taxon>Stramenopiles</taxon>
        <taxon>Ochrophyta</taxon>
        <taxon>Bacillariophyta</taxon>
        <taxon>Coscinodiscophyceae</taxon>
        <taxon>Thalassiosirophycidae</taxon>
        <taxon>Thalassiosirales</taxon>
        <taxon>Thalassiosiraceae</taxon>
        <taxon>Thalassiosira</taxon>
    </lineage>
</organism>
<sequence length="276" mass="31058">MSSLNMNRAPRRLLLVDALKFGRSNAAGCIGTANEDRPPLRLMGTIAEILQEESLTPPGTGRAVVFFVIDDGTATLGVLSERDQQMVHHVDPAAITPCTLESFLCEPQPPLRVGQTVDCIGCICRKDQTDQLWLAASSVSIVRDPQEQWFRQMQISSERGFQESKIRNSRNVYHHFGLGRNGRGEHLPQNRVVVGGELEYRLNEFYYNRHGNVIFKVEDVLQYVRCSKKDGGITPQEVAILVGALDPRERRALDEAIDQLRNECRVYLNQGKLFPL</sequence>
<dbReference type="AlphaFoldDB" id="K0R0Z6"/>